<proteinExistence type="predicted"/>
<feature type="transmembrane region" description="Helical" evidence="6">
    <location>
        <begin position="36"/>
        <end position="54"/>
    </location>
</feature>
<evidence type="ECO:0000256" key="3">
    <source>
        <dbReference type="ARBA" id="ARBA00022692"/>
    </source>
</evidence>
<feature type="transmembrane region" description="Helical" evidence="6">
    <location>
        <begin position="93"/>
        <end position="113"/>
    </location>
</feature>
<organism evidence="8 9">
    <name type="scientific">Candidatus Roizmanbacteria bacterium RIFOXYD1_FULL_38_12</name>
    <dbReference type="NCBI Taxonomy" id="1802093"/>
    <lineage>
        <taxon>Bacteria</taxon>
        <taxon>Candidatus Roizmaniibacteriota</taxon>
    </lineage>
</organism>
<evidence type="ECO:0000256" key="1">
    <source>
        <dbReference type="ARBA" id="ARBA00004651"/>
    </source>
</evidence>
<accession>A0A1F7L2C0</accession>
<protein>
    <recommendedName>
        <fullName evidence="7">EamA domain-containing protein</fullName>
    </recommendedName>
</protein>
<feature type="domain" description="EamA" evidence="7">
    <location>
        <begin position="151"/>
        <end position="285"/>
    </location>
</feature>
<keyword evidence="3 6" id="KW-0812">Transmembrane</keyword>
<evidence type="ECO:0000256" key="2">
    <source>
        <dbReference type="ARBA" id="ARBA00022475"/>
    </source>
</evidence>
<evidence type="ECO:0000313" key="8">
    <source>
        <dbReference type="EMBL" id="OGK74206.1"/>
    </source>
</evidence>
<keyword evidence="2" id="KW-1003">Cell membrane</keyword>
<comment type="caution">
    <text evidence="8">The sequence shown here is derived from an EMBL/GenBank/DDBJ whole genome shotgun (WGS) entry which is preliminary data.</text>
</comment>
<dbReference type="PANTHER" id="PTHR32322">
    <property type="entry name" value="INNER MEMBRANE TRANSPORTER"/>
    <property type="match status" value="1"/>
</dbReference>
<evidence type="ECO:0000256" key="6">
    <source>
        <dbReference type="SAM" id="Phobius"/>
    </source>
</evidence>
<feature type="transmembrane region" description="Helical" evidence="6">
    <location>
        <begin position="6"/>
        <end position="24"/>
    </location>
</feature>
<dbReference type="PANTHER" id="PTHR32322:SF18">
    <property type="entry name" value="S-ADENOSYLMETHIONINE_S-ADENOSYLHOMOCYSTEINE TRANSPORTER"/>
    <property type="match status" value="1"/>
</dbReference>
<keyword evidence="4 6" id="KW-1133">Transmembrane helix</keyword>
<dbReference type="AlphaFoldDB" id="A0A1F7L2C0"/>
<dbReference type="Pfam" id="PF00892">
    <property type="entry name" value="EamA"/>
    <property type="match status" value="2"/>
</dbReference>
<evidence type="ECO:0000259" key="7">
    <source>
        <dbReference type="Pfam" id="PF00892"/>
    </source>
</evidence>
<evidence type="ECO:0000256" key="5">
    <source>
        <dbReference type="ARBA" id="ARBA00023136"/>
    </source>
</evidence>
<dbReference type="GO" id="GO:0005886">
    <property type="term" value="C:plasma membrane"/>
    <property type="evidence" value="ECO:0007669"/>
    <property type="project" value="UniProtKB-SubCell"/>
</dbReference>
<feature type="transmembrane region" description="Helical" evidence="6">
    <location>
        <begin position="179"/>
        <end position="197"/>
    </location>
</feature>
<feature type="transmembrane region" description="Helical" evidence="6">
    <location>
        <begin position="212"/>
        <end position="230"/>
    </location>
</feature>
<dbReference type="InterPro" id="IPR037185">
    <property type="entry name" value="EmrE-like"/>
</dbReference>
<evidence type="ECO:0000313" key="9">
    <source>
        <dbReference type="Proteomes" id="UP000177050"/>
    </source>
</evidence>
<feature type="transmembrane region" description="Helical" evidence="6">
    <location>
        <begin position="119"/>
        <end position="140"/>
    </location>
</feature>
<keyword evidence="5 6" id="KW-0472">Membrane</keyword>
<dbReference type="Proteomes" id="UP000177050">
    <property type="component" value="Unassembled WGS sequence"/>
</dbReference>
<name>A0A1F7L2C0_9BACT</name>
<dbReference type="Gene3D" id="1.10.3730.20">
    <property type="match status" value="1"/>
</dbReference>
<feature type="transmembrane region" description="Helical" evidence="6">
    <location>
        <begin position="152"/>
        <end position="173"/>
    </location>
</feature>
<feature type="transmembrane region" description="Helical" evidence="6">
    <location>
        <begin position="271"/>
        <end position="293"/>
    </location>
</feature>
<evidence type="ECO:0000256" key="4">
    <source>
        <dbReference type="ARBA" id="ARBA00022989"/>
    </source>
</evidence>
<feature type="transmembrane region" description="Helical" evidence="6">
    <location>
        <begin position="60"/>
        <end position="81"/>
    </location>
</feature>
<dbReference type="InterPro" id="IPR050638">
    <property type="entry name" value="AA-Vitamin_Transporters"/>
</dbReference>
<reference evidence="8 9" key="1">
    <citation type="journal article" date="2016" name="Nat. Commun.">
        <title>Thousands of microbial genomes shed light on interconnected biogeochemical processes in an aquifer system.</title>
        <authorList>
            <person name="Anantharaman K."/>
            <person name="Brown C.T."/>
            <person name="Hug L.A."/>
            <person name="Sharon I."/>
            <person name="Castelle C.J."/>
            <person name="Probst A.J."/>
            <person name="Thomas B.C."/>
            <person name="Singh A."/>
            <person name="Wilkins M.J."/>
            <person name="Karaoz U."/>
            <person name="Brodie E.L."/>
            <person name="Williams K.H."/>
            <person name="Hubbard S.S."/>
            <person name="Banfield J.F."/>
        </authorList>
    </citation>
    <scope>NUCLEOTIDE SEQUENCE [LARGE SCALE GENOMIC DNA]</scope>
</reference>
<gene>
    <name evidence="8" type="ORF">A3K52_05575</name>
</gene>
<feature type="transmembrane region" description="Helical" evidence="6">
    <location>
        <begin position="242"/>
        <end position="262"/>
    </location>
</feature>
<dbReference type="SUPFAM" id="SSF103481">
    <property type="entry name" value="Multidrug resistance efflux transporter EmrE"/>
    <property type="match status" value="2"/>
</dbReference>
<feature type="domain" description="EamA" evidence="7">
    <location>
        <begin position="3"/>
        <end position="135"/>
    </location>
</feature>
<dbReference type="EMBL" id="MGBR01000001">
    <property type="protein sequence ID" value="OGK74206.1"/>
    <property type="molecule type" value="Genomic_DNA"/>
</dbReference>
<dbReference type="InterPro" id="IPR000620">
    <property type="entry name" value="EamA_dom"/>
</dbReference>
<comment type="subcellular location">
    <subcellularLocation>
        <location evidence="1">Cell membrane</location>
        <topology evidence="1">Multi-pass membrane protein</topology>
    </subcellularLocation>
</comment>
<sequence>MGLAIILALITFFGWGTGDLFTIIATRKIGANLTTFWVFFFSFFLSLLIIPFAPHNIDAITLPMLTFNIFLGVLYVLGNVLVSEAFRLSSAPLVGIIIQAFPAVVLVLSVFVYGDKITLIQTVFIAIIFLGVSLCTVDFKKILGSKKILDRGVMFALIAMVFLSIYFTFSRILIEKYNWFLPSFIATACFPIIYLFIKKRGERFAFPKDKRVIFAVFMVGLLIRAGDFALNYGLSLPNASSIVAPIASAAPILFVIMSYIIFKDPLTKQQIYGIVTALLGIVLLTTSPDISWLF</sequence>